<dbReference type="InterPro" id="IPR057679">
    <property type="entry name" value="DUF7919"/>
</dbReference>
<dbReference type="EMBL" id="CP000876">
    <property type="protein sequence ID" value="ABX07788.1"/>
    <property type="molecule type" value="Genomic_DNA"/>
</dbReference>
<dbReference type="KEGG" id="hau:Haur_5160"/>
<keyword evidence="2" id="KW-0614">Plasmid</keyword>
<feature type="domain" description="DUF7919" evidence="1">
    <location>
        <begin position="3"/>
        <end position="129"/>
    </location>
</feature>
<evidence type="ECO:0000259" key="1">
    <source>
        <dbReference type="Pfam" id="PF25535"/>
    </source>
</evidence>
<name>A9B8X4_HERA2</name>
<proteinExistence type="predicted"/>
<protein>
    <recommendedName>
        <fullName evidence="1">DUF7919 domain-containing protein</fullName>
    </recommendedName>
</protein>
<dbReference type="BioCyc" id="HAUR316274:GHYA-5222-MONOMER"/>
<evidence type="ECO:0000313" key="3">
    <source>
        <dbReference type="Proteomes" id="UP000000787"/>
    </source>
</evidence>
<sequence>MMTWYDDLSPCTYFDLDQPHGEKLLAVGWLERGHPYPQGSIARAVQTKLVSLCENPWEPLTFLGWHTCDRCLPTERRDAVQAGEMTVPMGNENLFIPGHGLLYVAPSLIVHFIAVHGYQPPPAFCAAVLACPPMGSEDYLQAISSNGPATFAKWVRETPRKIQ</sequence>
<gene>
    <name evidence="2" type="ordered locus">Haur_5160</name>
</gene>
<dbReference type="AlphaFoldDB" id="A9B8X4"/>
<accession>A9B8X4</accession>
<keyword evidence="3" id="KW-1185">Reference proteome</keyword>
<dbReference type="Pfam" id="PF25535">
    <property type="entry name" value="DUF7919"/>
    <property type="match status" value="1"/>
</dbReference>
<reference evidence="2 3" key="1">
    <citation type="journal article" date="2011" name="Stand. Genomic Sci.">
        <title>Complete genome sequence of the filamentous gliding predatory bacterium Herpetosiphon aurantiacus type strain (114-95(T)).</title>
        <authorList>
            <person name="Kiss H."/>
            <person name="Nett M."/>
            <person name="Domin N."/>
            <person name="Martin K."/>
            <person name="Maresca J.A."/>
            <person name="Copeland A."/>
            <person name="Lapidus A."/>
            <person name="Lucas S."/>
            <person name="Berry K.W."/>
            <person name="Glavina Del Rio T."/>
            <person name="Dalin E."/>
            <person name="Tice H."/>
            <person name="Pitluck S."/>
            <person name="Richardson P."/>
            <person name="Bruce D."/>
            <person name="Goodwin L."/>
            <person name="Han C."/>
            <person name="Detter J.C."/>
            <person name="Schmutz J."/>
            <person name="Brettin T."/>
            <person name="Land M."/>
            <person name="Hauser L."/>
            <person name="Kyrpides N.C."/>
            <person name="Ivanova N."/>
            <person name="Goker M."/>
            <person name="Woyke T."/>
            <person name="Klenk H.P."/>
            <person name="Bryant D.A."/>
        </authorList>
    </citation>
    <scope>NUCLEOTIDE SEQUENCE [LARGE SCALE GENOMIC DNA]</scope>
    <source>
        <strain evidence="3">ATCC 23779 / DSM 785 / 114-95</strain>
        <plasmid evidence="2">pHAU01</plasmid>
    </source>
</reference>
<dbReference type="Proteomes" id="UP000000787">
    <property type="component" value="Plasmid pHAU01"/>
</dbReference>
<evidence type="ECO:0000313" key="2">
    <source>
        <dbReference type="EMBL" id="ABX07788.1"/>
    </source>
</evidence>
<geneLocation type="plasmid" evidence="2 3">
    <name>pHAU01</name>
</geneLocation>
<dbReference type="InParanoid" id="A9B8X4"/>
<dbReference type="HOGENOM" id="CLU_133158_0_0_0"/>
<organism evidence="2 3">
    <name type="scientific">Herpetosiphon aurantiacus (strain ATCC 23779 / DSM 785 / 114-95)</name>
    <dbReference type="NCBI Taxonomy" id="316274"/>
    <lineage>
        <taxon>Bacteria</taxon>
        <taxon>Bacillati</taxon>
        <taxon>Chloroflexota</taxon>
        <taxon>Chloroflexia</taxon>
        <taxon>Herpetosiphonales</taxon>
        <taxon>Herpetosiphonaceae</taxon>
        <taxon>Herpetosiphon</taxon>
    </lineage>
</organism>